<dbReference type="Proteomes" id="UP001175228">
    <property type="component" value="Unassembled WGS sequence"/>
</dbReference>
<feature type="region of interest" description="Disordered" evidence="1">
    <location>
        <begin position="1"/>
        <end position="36"/>
    </location>
</feature>
<evidence type="ECO:0000313" key="2">
    <source>
        <dbReference type="EMBL" id="KAK0493118.1"/>
    </source>
</evidence>
<proteinExistence type="predicted"/>
<feature type="compositionally biased region" description="Basic and acidic residues" evidence="1">
    <location>
        <begin position="27"/>
        <end position="36"/>
    </location>
</feature>
<accession>A0AA39Q1L1</accession>
<keyword evidence="3" id="KW-1185">Reference proteome</keyword>
<sequence length="107" mass="12283">MVHAPTICLEGTNDPSYRPFTEDGEFPGDHTESEKESMDKKIAELEKLEMDLATRYGMVDCGEIDSVEIFDEAKFRAFSDLQFMSDAKQMDELEKLRYRRTMSLSGV</sequence>
<comment type="caution">
    <text evidence="2">The sequence shown here is derived from an EMBL/GenBank/DDBJ whole genome shotgun (WGS) entry which is preliminary data.</text>
</comment>
<gene>
    <name evidence="2" type="ORF">EDD18DRAFT_1333880</name>
</gene>
<dbReference type="AlphaFoldDB" id="A0AA39Q1L1"/>
<protein>
    <submittedName>
        <fullName evidence="2">Uncharacterized protein</fullName>
    </submittedName>
</protein>
<organism evidence="2 3">
    <name type="scientific">Armillaria luteobubalina</name>
    <dbReference type="NCBI Taxonomy" id="153913"/>
    <lineage>
        <taxon>Eukaryota</taxon>
        <taxon>Fungi</taxon>
        <taxon>Dikarya</taxon>
        <taxon>Basidiomycota</taxon>
        <taxon>Agaricomycotina</taxon>
        <taxon>Agaricomycetes</taxon>
        <taxon>Agaricomycetidae</taxon>
        <taxon>Agaricales</taxon>
        <taxon>Marasmiineae</taxon>
        <taxon>Physalacriaceae</taxon>
        <taxon>Armillaria</taxon>
    </lineage>
</organism>
<name>A0AA39Q1L1_9AGAR</name>
<evidence type="ECO:0000313" key="3">
    <source>
        <dbReference type="Proteomes" id="UP001175228"/>
    </source>
</evidence>
<reference evidence="2" key="1">
    <citation type="submission" date="2023-06" db="EMBL/GenBank/DDBJ databases">
        <authorList>
            <consortium name="Lawrence Berkeley National Laboratory"/>
            <person name="Ahrendt S."/>
            <person name="Sahu N."/>
            <person name="Indic B."/>
            <person name="Wong-Bajracharya J."/>
            <person name="Merenyi Z."/>
            <person name="Ke H.-M."/>
            <person name="Monk M."/>
            <person name="Kocsube S."/>
            <person name="Drula E."/>
            <person name="Lipzen A."/>
            <person name="Balint B."/>
            <person name="Henrissat B."/>
            <person name="Andreopoulos B."/>
            <person name="Martin F.M."/>
            <person name="Harder C.B."/>
            <person name="Rigling D."/>
            <person name="Ford K.L."/>
            <person name="Foster G.D."/>
            <person name="Pangilinan J."/>
            <person name="Papanicolaou A."/>
            <person name="Barry K."/>
            <person name="LaButti K."/>
            <person name="Viragh M."/>
            <person name="Koriabine M."/>
            <person name="Yan M."/>
            <person name="Riley R."/>
            <person name="Champramary S."/>
            <person name="Plett K.L."/>
            <person name="Tsai I.J."/>
            <person name="Slot J."/>
            <person name="Sipos G."/>
            <person name="Plett J."/>
            <person name="Nagy L.G."/>
            <person name="Grigoriev I.V."/>
        </authorList>
    </citation>
    <scope>NUCLEOTIDE SEQUENCE</scope>
    <source>
        <strain evidence="2">HWK02</strain>
    </source>
</reference>
<evidence type="ECO:0000256" key="1">
    <source>
        <dbReference type="SAM" id="MobiDB-lite"/>
    </source>
</evidence>
<dbReference type="EMBL" id="JAUEPU010000026">
    <property type="protein sequence ID" value="KAK0493118.1"/>
    <property type="molecule type" value="Genomic_DNA"/>
</dbReference>